<evidence type="ECO:0000313" key="6">
    <source>
        <dbReference type="EMBL" id="RAL03231.1"/>
    </source>
</evidence>
<keyword evidence="4 5" id="KW-0472">Membrane</keyword>
<dbReference type="Proteomes" id="UP000249402">
    <property type="component" value="Unassembled WGS sequence"/>
</dbReference>
<organism evidence="6 7">
    <name type="scientific">Aspergillus ibericus CBS 121593</name>
    <dbReference type="NCBI Taxonomy" id="1448316"/>
    <lineage>
        <taxon>Eukaryota</taxon>
        <taxon>Fungi</taxon>
        <taxon>Dikarya</taxon>
        <taxon>Ascomycota</taxon>
        <taxon>Pezizomycotina</taxon>
        <taxon>Eurotiomycetes</taxon>
        <taxon>Eurotiomycetidae</taxon>
        <taxon>Eurotiales</taxon>
        <taxon>Aspergillaceae</taxon>
        <taxon>Aspergillus</taxon>
        <taxon>Aspergillus subgen. Circumdati</taxon>
    </lineage>
</organism>
<dbReference type="OrthoDB" id="5207033at2759"/>
<dbReference type="GeneID" id="37227951"/>
<dbReference type="Gene3D" id="1.20.58.340">
    <property type="entry name" value="Magnesium transport protein CorA, transmembrane region"/>
    <property type="match status" value="1"/>
</dbReference>
<evidence type="ECO:0000256" key="4">
    <source>
        <dbReference type="ARBA" id="ARBA00023136"/>
    </source>
</evidence>
<dbReference type="SUPFAM" id="SSF144083">
    <property type="entry name" value="Magnesium transport protein CorA, transmembrane region"/>
    <property type="match status" value="1"/>
</dbReference>
<dbReference type="AlphaFoldDB" id="A0A395H5R9"/>
<keyword evidence="2 5" id="KW-0812">Transmembrane</keyword>
<comment type="subcellular location">
    <subcellularLocation>
        <location evidence="1">Cell membrane</location>
        <topology evidence="1">Multi-pass membrane protein</topology>
    </subcellularLocation>
</comment>
<dbReference type="GO" id="GO:0015087">
    <property type="term" value="F:cobalt ion transmembrane transporter activity"/>
    <property type="evidence" value="ECO:0007669"/>
    <property type="project" value="TreeGrafter"/>
</dbReference>
<dbReference type="GO" id="GO:0000287">
    <property type="term" value="F:magnesium ion binding"/>
    <property type="evidence" value="ECO:0007669"/>
    <property type="project" value="TreeGrafter"/>
</dbReference>
<dbReference type="Pfam" id="PF01544">
    <property type="entry name" value="CorA"/>
    <property type="match status" value="1"/>
</dbReference>
<dbReference type="GO" id="GO:0050897">
    <property type="term" value="F:cobalt ion binding"/>
    <property type="evidence" value="ECO:0007669"/>
    <property type="project" value="TreeGrafter"/>
</dbReference>
<evidence type="ECO:0000313" key="7">
    <source>
        <dbReference type="Proteomes" id="UP000249402"/>
    </source>
</evidence>
<dbReference type="RefSeq" id="XP_025577558.1">
    <property type="nucleotide sequence ID" value="XM_025723086.1"/>
</dbReference>
<dbReference type="GO" id="GO:0015095">
    <property type="term" value="F:magnesium ion transmembrane transporter activity"/>
    <property type="evidence" value="ECO:0007669"/>
    <property type="project" value="TreeGrafter"/>
</dbReference>
<dbReference type="STRING" id="1448316.A0A395H5R9"/>
<keyword evidence="7" id="KW-1185">Reference proteome</keyword>
<dbReference type="GO" id="GO:0005886">
    <property type="term" value="C:plasma membrane"/>
    <property type="evidence" value="ECO:0007669"/>
    <property type="project" value="UniProtKB-SubCell"/>
</dbReference>
<reference evidence="6 7" key="1">
    <citation type="submission" date="2018-02" db="EMBL/GenBank/DDBJ databases">
        <title>The genomes of Aspergillus section Nigri reveals drivers in fungal speciation.</title>
        <authorList>
            <consortium name="DOE Joint Genome Institute"/>
            <person name="Vesth T.C."/>
            <person name="Nybo J."/>
            <person name="Theobald S."/>
            <person name="Brandl J."/>
            <person name="Frisvad J.C."/>
            <person name="Nielsen K.F."/>
            <person name="Lyhne E.K."/>
            <person name="Kogle M.E."/>
            <person name="Kuo A."/>
            <person name="Riley R."/>
            <person name="Clum A."/>
            <person name="Nolan M."/>
            <person name="Lipzen A."/>
            <person name="Salamov A."/>
            <person name="Henrissat B."/>
            <person name="Wiebenga A."/>
            <person name="De vries R.P."/>
            <person name="Grigoriev I.V."/>
            <person name="Mortensen U.H."/>
            <person name="Andersen M.R."/>
            <person name="Baker S.E."/>
        </authorList>
    </citation>
    <scope>NUCLEOTIDE SEQUENCE [LARGE SCALE GENOMIC DNA]</scope>
    <source>
        <strain evidence="6 7">CBS 121593</strain>
    </source>
</reference>
<dbReference type="InterPro" id="IPR045863">
    <property type="entry name" value="CorA_TM1_TM2"/>
</dbReference>
<name>A0A395H5R9_9EURO</name>
<evidence type="ECO:0000256" key="5">
    <source>
        <dbReference type="SAM" id="Phobius"/>
    </source>
</evidence>
<feature type="transmembrane region" description="Helical" evidence="5">
    <location>
        <begin position="291"/>
        <end position="313"/>
    </location>
</feature>
<feature type="transmembrane region" description="Helical" evidence="5">
    <location>
        <begin position="333"/>
        <end position="355"/>
    </location>
</feature>
<dbReference type="InterPro" id="IPR002523">
    <property type="entry name" value="MgTranspt_CorA/ZnTranspt_ZntB"/>
</dbReference>
<dbReference type="VEuPathDB" id="FungiDB:BO80DRAFT_470985"/>
<evidence type="ECO:0000256" key="3">
    <source>
        <dbReference type="ARBA" id="ARBA00022989"/>
    </source>
</evidence>
<evidence type="ECO:0000256" key="1">
    <source>
        <dbReference type="ARBA" id="ARBA00004651"/>
    </source>
</evidence>
<gene>
    <name evidence="6" type="ORF">BO80DRAFT_470985</name>
</gene>
<dbReference type="PANTHER" id="PTHR46494">
    <property type="entry name" value="CORA FAMILY METAL ION TRANSPORTER (EUROFUNG)"/>
    <property type="match status" value="1"/>
</dbReference>
<keyword evidence="3 5" id="KW-1133">Transmembrane helix</keyword>
<accession>A0A395H5R9</accession>
<dbReference type="EMBL" id="KZ824428">
    <property type="protein sequence ID" value="RAL03231.1"/>
    <property type="molecule type" value="Genomic_DNA"/>
</dbReference>
<proteinExistence type="predicted"/>
<evidence type="ECO:0000256" key="2">
    <source>
        <dbReference type="ARBA" id="ARBA00022692"/>
    </source>
</evidence>
<protein>
    <submittedName>
        <fullName evidence="6">Uncharacterized protein</fullName>
    </submittedName>
</protein>
<sequence>MSDGITIYQEEGTGQWLEQRASLLDLNIERLEKSLIIFAKPESLRLQYSHFFPEAFAPVICTDINGSFFCDDVLDDNDNLIKHANWAVSWSCFKIKFVDNPRIYNWVQPAIFMIWFPDTLKHVIFIIDHPLSPGELLPLLPTQRATRNPYTWHAAFAGTMMGQYDKSFWGLRNIVRDTEKARDNPNDLDPGFFPNLHDIARHVFHSNETLEIAEHTLQSLVKEQCRCRELYSSVSKGDWLHNERLLLFRAKQLHSLKTRSRSLAERLHNEINLGFNLVSQRFGSDAKSDNAMMKTVAIVSMVYLPGTFVSGLFGTNFFDYSDGKEVMTDSFWIYWAITIPLTLLTMLIWACWHYYPKKKPTPGKKRMDTFPVKP</sequence>
<dbReference type="PANTHER" id="PTHR46494:SF1">
    <property type="entry name" value="CORA FAMILY METAL ION TRANSPORTER (EUROFUNG)"/>
    <property type="match status" value="1"/>
</dbReference>